<feature type="transmembrane region" description="Helical" evidence="2">
    <location>
        <begin position="207"/>
        <end position="229"/>
    </location>
</feature>
<evidence type="ECO:0000313" key="3">
    <source>
        <dbReference type="EMBL" id="KNF62911.1"/>
    </source>
</evidence>
<feature type="coiled-coil region" evidence="1">
    <location>
        <begin position="91"/>
        <end position="146"/>
    </location>
</feature>
<evidence type="ECO:0000256" key="2">
    <source>
        <dbReference type="SAM" id="Phobius"/>
    </source>
</evidence>
<dbReference type="AlphaFoldDB" id="A0A0B0VKU4"/>
<reference evidence="3 5" key="1">
    <citation type="submission" date="2015-07" db="EMBL/GenBank/DDBJ databases">
        <title>Genome sequences of 64 non-O157:H7 Shiga toxin-producing Escherichia coli strains.</title>
        <authorList>
            <person name="Gonzalez-Escalona N."/>
            <person name="Toro M."/>
            <person name="Timme R."/>
            <person name="Payne J."/>
        </authorList>
    </citation>
    <scope>NUCLEOTIDE SEQUENCE [LARGE SCALE GENOMIC DNA]</scope>
    <source>
        <strain evidence="3 5">CFSAN026843</strain>
    </source>
</reference>
<dbReference type="PATRIC" id="fig|562.10495.peg.4775"/>
<keyword evidence="2" id="KW-0812">Transmembrane</keyword>
<reference evidence="4 6" key="2">
    <citation type="journal article" date="2019" name="Nat. Med.">
        <title>A library of human gut bacterial isolates paired with longitudinal multiomics data enables mechanistic microbiome research.</title>
        <authorList>
            <person name="Poyet M."/>
            <person name="Groussin M."/>
            <person name="Gibbons S.M."/>
            <person name="Avila-Pacheco J."/>
            <person name="Jiang X."/>
            <person name="Kearney S.M."/>
            <person name="Perrotta A.R."/>
            <person name="Berdy B."/>
            <person name="Zhao S."/>
            <person name="Lieberman T.D."/>
            <person name="Swanson P.K."/>
            <person name="Smith M."/>
            <person name="Roesemann S."/>
            <person name="Alexander J.E."/>
            <person name="Rich S.A."/>
            <person name="Livny J."/>
            <person name="Vlamakis H."/>
            <person name="Clish C."/>
            <person name="Bullock K."/>
            <person name="Deik A."/>
            <person name="Scott J."/>
            <person name="Pierce K.A."/>
            <person name="Xavier R.J."/>
            <person name="Alm E.J."/>
        </authorList>
    </citation>
    <scope>NUCLEOTIDE SEQUENCE [LARGE SCALE GENOMIC DNA]</scope>
    <source>
        <strain evidence="4 6">BIOML-A112</strain>
    </source>
</reference>
<gene>
    <name evidence="4" type="ORF">GUC01_03055</name>
    <name evidence="3" type="ORF">WR15_25160</name>
</gene>
<keyword evidence="1" id="KW-0175">Coiled coil</keyword>
<dbReference type="RefSeq" id="WP_001678408.1">
    <property type="nucleotide sequence ID" value="NZ_AP023224.1"/>
</dbReference>
<proteinExistence type="predicted"/>
<dbReference type="EMBL" id="LGZN01000085">
    <property type="protein sequence ID" value="KNF62911.1"/>
    <property type="molecule type" value="Genomic_DNA"/>
</dbReference>
<protein>
    <submittedName>
        <fullName evidence="3">Uncharacterized protein</fullName>
    </submittedName>
</protein>
<comment type="caution">
    <text evidence="3">The sequence shown here is derived from an EMBL/GenBank/DDBJ whole genome shotgun (WGS) entry which is preliminary data.</text>
</comment>
<accession>A0A0B0VKU4</accession>
<dbReference type="Proteomes" id="UP000475070">
    <property type="component" value="Unassembled WGS sequence"/>
</dbReference>
<feature type="transmembrane region" description="Helical" evidence="2">
    <location>
        <begin position="167"/>
        <end position="195"/>
    </location>
</feature>
<organism evidence="3 5">
    <name type="scientific">Escherichia coli</name>
    <dbReference type="NCBI Taxonomy" id="562"/>
    <lineage>
        <taxon>Bacteria</taxon>
        <taxon>Pseudomonadati</taxon>
        <taxon>Pseudomonadota</taxon>
        <taxon>Gammaproteobacteria</taxon>
        <taxon>Enterobacterales</taxon>
        <taxon>Enterobacteriaceae</taxon>
        <taxon>Escherichia</taxon>
    </lineage>
</organism>
<dbReference type="Proteomes" id="UP000037564">
    <property type="component" value="Unassembled WGS sequence"/>
</dbReference>
<keyword evidence="2" id="KW-0472">Membrane</keyword>
<evidence type="ECO:0000256" key="1">
    <source>
        <dbReference type="SAM" id="Coils"/>
    </source>
</evidence>
<evidence type="ECO:0000313" key="4">
    <source>
        <dbReference type="EMBL" id="NAG18013.1"/>
    </source>
</evidence>
<name>A0A0B0VKU4_ECOLX</name>
<dbReference type="EMBL" id="WXKQ01000001">
    <property type="protein sequence ID" value="NAG18013.1"/>
    <property type="molecule type" value="Genomic_DNA"/>
</dbReference>
<sequence>MTEPTNKDSEIKKHLLEFLDSQSENIAKHFYSHIKDLIEAGELSEAHNNLALIEKYITRPPMDEEPNINENKANKRKNVKSLEPNNYVEHIIQLEERNSILTLQLEHYTQDLNRKNAIIENNVKQINSLISENKELRSQVQQQRIDDKIPTYVNDVKSDLGSDDKHFILMSIIWSIAGVFFGFLAVVSAFFTLYMNLDLKNLTNLQLIYIFTRGLVGIAILSWLSYICLSNSKKYTHESIRRKDRRHALMFGQVFLQIYGSTATKEDAIEVFKDWNISGDSAFSGQTEQPPSFASFLNTIKDKVKVTGSDKETD</sequence>
<evidence type="ECO:0000313" key="5">
    <source>
        <dbReference type="Proteomes" id="UP000037564"/>
    </source>
</evidence>
<keyword evidence="2" id="KW-1133">Transmembrane helix</keyword>
<evidence type="ECO:0000313" key="6">
    <source>
        <dbReference type="Proteomes" id="UP000475070"/>
    </source>
</evidence>